<keyword evidence="2" id="KW-0378">Hydrolase</keyword>
<proteinExistence type="predicted"/>
<organism evidence="5 6">
    <name type="scientific">Mycolicibacterium conceptionense</name>
    <dbReference type="NCBI Taxonomy" id="451644"/>
    <lineage>
        <taxon>Bacteria</taxon>
        <taxon>Bacillati</taxon>
        <taxon>Actinomycetota</taxon>
        <taxon>Actinomycetes</taxon>
        <taxon>Mycobacteriales</taxon>
        <taxon>Mycobacteriaceae</taxon>
        <taxon>Mycolicibacterium</taxon>
    </lineage>
</organism>
<dbReference type="GO" id="GO:0004521">
    <property type="term" value="F:RNA endonuclease activity"/>
    <property type="evidence" value="ECO:0007669"/>
    <property type="project" value="InterPro"/>
</dbReference>
<keyword evidence="4" id="KW-0732">Signal</keyword>
<dbReference type="RefSeq" id="WP_165589005.1">
    <property type="nucleotide sequence ID" value="NZ_AGSZ01000305.1"/>
</dbReference>
<reference evidence="5 6" key="1">
    <citation type="submission" date="2015-03" db="EMBL/GenBank/DDBJ databases">
        <authorList>
            <person name="Murphy D."/>
        </authorList>
    </citation>
    <scope>NUCLEOTIDE SEQUENCE [LARGE SCALE GENOMIC DNA]</scope>
    <source>
        <strain evidence="5 6">D16</strain>
    </source>
</reference>
<sequence length="146" mass="15399" precursor="true">MGRSRIAALAVLCGLLSGCCAPTDTAQSPNAPAVSAPASATTQKPAAAGGTCDLSGLPPEADKTVELIQSGGPFPYPRNDGVVFGNYEGRLPKHERGYYHEYTVPTPGNKHRGKRRIVTGGAPQNDPPEYYYTGDHYESFCLIGGM</sequence>
<dbReference type="InterPro" id="IPR000026">
    <property type="entry name" value="N1-like"/>
</dbReference>
<evidence type="ECO:0000256" key="3">
    <source>
        <dbReference type="SAM" id="MobiDB-lite"/>
    </source>
</evidence>
<name>A0A0U1DEE0_9MYCO</name>
<dbReference type="Proteomes" id="UP000182227">
    <property type="component" value="Unassembled WGS sequence"/>
</dbReference>
<dbReference type="GeneID" id="44300541"/>
<keyword evidence="1" id="KW-0540">Nuclease</keyword>
<evidence type="ECO:0000256" key="4">
    <source>
        <dbReference type="SAM" id="SignalP"/>
    </source>
</evidence>
<evidence type="ECO:0000256" key="2">
    <source>
        <dbReference type="ARBA" id="ARBA00022801"/>
    </source>
</evidence>
<feature type="compositionally biased region" description="Low complexity" evidence="3">
    <location>
        <begin position="26"/>
        <end position="40"/>
    </location>
</feature>
<gene>
    <name evidence="5" type="ORF">BN970_02673</name>
</gene>
<feature type="region of interest" description="Disordered" evidence="3">
    <location>
        <begin position="26"/>
        <end position="55"/>
    </location>
</feature>
<dbReference type="GO" id="GO:0016787">
    <property type="term" value="F:hydrolase activity"/>
    <property type="evidence" value="ECO:0007669"/>
    <property type="project" value="UniProtKB-KW"/>
</dbReference>
<protein>
    <submittedName>
        <fullName evidence="5">Ribonuclease</fullName>
    </submittedName>
</protein>
<dbReference type="EMBL" id="CTEF01000001">
    <property type="protein sequence ID" value="CQD12845.1"/>
    <property type="molecule type" value="Genomic_DNA"/>
</dbReference>
<feature type="signal peptide" evidence="4">
    <location>
        <begin position="1"/>
        <end position="26"/>
    </location>
</feature>
<evidence type="ECO:0000313" key="6">
    <source>
        <dbReference type="Proteomes" id="UP000182227"/>
    </source>
</evidence>
<dbReference type="AlphaFoldDB" id="A0A0U1DEE0"/>
<dbReference type="Gene3D" id="3.10.450.30">
    <property type="entry name" value="Microbial ribonucleases"/>
    <property type="match status" value="1"/>
</dbReference>
<dbReference type="Pfam" id="PF00545">
    <property type="entry name" value="Ribonuclease"/>
    <property type="match status" value="1"/>
</dbReference>
<dbReference type="SUPFAM" id="SSF53933">
    <property type="entry name" value="Microbial ribonucleases"/>
    <property type="match status" value="1"/>
</dbReference>
<accession>A0A0U1DEE0</accession>
<feature type="chain" id="PRO_5006707976" evidence="4">
    <location>
        <begin position="27"/>
        <end position="146"/>
    </location>
</feature>
<dbReference type="InterPro" id="IPR016191">
    <property type="entry name" value="Ribonuclease/ribotoxin"/>
</dbReference>
<evidence type="ECO:0000256" key="1">
    <source>
        <dbReference type="ARBA" id="ARBA00022722"/>
    </source>
</evidence>
<evidence type="ECO:0000313" key="5">
    <source>
        <dbReference type="EMBL" id="CQD12845.1"/>
    </source>
</evidence>
<dbReference type="GO" id="GO:0003723">
    <property type="term" value="F:RNA binding"/>
    <property type="evidence" value="ECO:0007669"/>
    <property type="project" value="InterPro"/>
</dbReference>
<dbReference type="PROSITE" id="PS51257">
    <property type="entry name" value="PROKAR_LIPOPROTEIN"/>
    <property type="match status" value="1"/>
</dbReference>